<keyword evidence="3" id="KW-0813">Transport</keyword>
<evidence type="ECO:0000256" key="7">
    <source>
        <dbReference type="ARBA" id="ARBA00023053"/>
    </source>
</evidence>
<accession>T1I4I4</accession>
<evidence type="ECO:0000313" key="13">
    <source>
        <dbReference type="Proteomes" id="UP000015103"/>
    </source>
</evidence>
<dbReference type="InterPro" id="IPR051163">
    <property type="entry name" value="Sodium:Solute_Symporter_SSF"/>
</dbReference>
<dbReference type="PANTHER" id="PTHR42985:SF21">
    <property type="entry name" value="SODIUM-DEPENDENT MULTIVITAMIN TRANSPORTER-LIKE PROTEIN"/>
    <property type="match status" value="1"/>
</dbReference>
<evidence type="ECO:0000256" key="2">
    <source>
        <dbReference type="ARBA" id="ARBA00006434"/>
    </source>
</evidence>
<dbReference type="Gene3D" id="1.20.1730.10">
    <property type="entry name" value="Sodium/glucose cotransporter"/>
    <property type="match status" value="1"/>
</dbReference>
<dbReference type="EnsemblMetazoa" id="RPRC011203-RA">
    <property type="protein sequence ID" value="RPRC011203-PA"/>
    <property type="gene ID" value="RPRC011203"/>
</dbReference>
<dbReference type="GO" id="GO:0005886">
    <property type="term" value="C:plasma membrane"/>
    <property type="evidence" value="ECO:0007669"/>
    <property type="project" value="UniProtKB-SubCell"/>
</dbReference>
<evidence type="ECO:0000256" key="10">
    <source>
        <dbReference type="ARBA" id="ARBA00023201"/>
    </source>
</evidence>
<dbReference type="OMA" id="MYVYGTH"/>
<evidence type="ECO:0000256" key="1">
    <source>
        <dbReference type="ARBA" id="ARBA00004651"/>
    </source>
</evidence>
<dbReference type="GO" id="GO:0006814">
    <property type="term" value="P:sodium ion transport"/>
    <property type="evidence" value="ECO:0007669"/>
    <property type="project" value="UniProtKB-KW"/>
</dbReference>
<comment type="similarity">
    <text evidence="2 11">Belongs to the sodium:solute symporter (SSF) (TC 2.A.21) family.</text>
</comment>
<keyword evidence="6" id="KW-1133">Transmembrane helix</keyword>
<dbReference type="InterPro" id="IPR038377">
    <property type="entry name" value="Na/Glc_symporter_sf"/>
</dbReference>
<dbReference type="GO" id="GO:0015293">
    <property type="term" value="F:symporter activity"/>
    <property type="evidence" value="ECO:0007669"/>
    <property type="project" value="TreeGrafter"/>
</dbReference>
<evidence type="ECO:0000256" key="11">
    <source>
        <dbReference type="RuleBase" id="RU362091"/>
    </source>
</evidence>
<name>T1I4I4_RHOPR</name>
<keyword evidence="13" id="KW-1185">Reference proteome</keyword>
<comment type="subcellular location">
    <subcellularLocation>
        <location evidence="1">Cell membrane</location>
        <topology evidence="1">Multi-pass membrane protein</topology>
    </subcellularLocation>
</comment>
<evidence type="ECO:0000256" key="8">
    <source>
        <dbReference type="ARBA" id="ARBA00023065"/>
    </source>
</evidence>
<organism evidence="12 13">
    <name type="scientific">Rhodnius prolixus</name>
    <name type="common">Triatomid bug</name>
    <dbReference type="NCBI Taxonomy" id="13249"/>
    <lineage>
        <taxon>Eukaryota</taxon>
        <taxon>Metazoa</taxon>
        <taxon>Ecdysozoa</taxon>
        <taxon>Arthropoda</taxon>
        <taxon>Hexapoda</taxon>
        <taxon>Insecta</taxon>
        <taxon>Pterygota</taxon>
        <taxon>Neoptera</taxon>
        <taxon>Paraneoptera</taxon>
        <taxon>Hemiptera</taxon>
        <taxon>Heteroptera</taxon>
        <taxon>Panheteroptera</taxon>
        <taxon>Cimicomorpha</taxon>
        <taxon>Reduviidae</taxon>
        <taxon>Triatominae</taxon>
        <taxon>Rhodnius</taxon>
    </lineage>
</organism>
<evidence type="ECO:0000256" key="5">
    <source>
        <dbReference type="ARBA" id="ARBA00022692"/>
    </source>
</evidence>
<keyword evidence="10" id="KW-0739">Sodium transport</keyword>
<dbReference type="HOGENOM" id="CLU_018808_11_1_1"/>
<evidence type="ECO:0000313" key="12">
    <source>
        <dbReference type="EnsemblMetazoa" id="RPRC011203-PA"/>
    </source>
</evidence>
<dbReference type="InterPro" id="IPR001734">
    <property type="entry name" value="Na/solute_symporter"/>
</dbReference>
<dbReference type="Pfam" id="PF00474">
    <property type="entry name" value="SSF"/>
    <property type="match status" value="1"/>
</dbReference>
<proteinExistence type="inferred from homology"/>
<reference evidence="12" key="1">
    <citation type="submission" date="2015-05" db="UniProtKB">
        <authorList>
            <consortium name="EnsemblMetazoa"/>
        </authorList>
    </citation>
    <scope>IDENTIFICATION</scope>
</reference>
<dbReference type="InParanoid" id="T1I4I4"/>
<keyword evidence="8" id="KW-0406">Ion transport</keyword>
<dbReference type="eggNOG" id="KOG2349">
    <property type="taxonomic scope" value="Eukaryota"/>
</dbReference>
<dbReference type="PROSITE" id="PS50283">
    <property type="entry name" value="NA_SOLUT_SYMP_3"/>
    <property type="match status" value="1"/>
</dbReference>
<dbReference type="AlphaFoldDB" id="T1I4I4"/>
<keyword evidence="5" id="KW-0812">Transmembrane</keyword>
<dbReference type="VEuPathDB" id="VectorBase:RPRC011203"/>
<evidence type="ECO:0000256" key="4">
    <source>
        <dbReference type="ARBA" id="ARBA00022475"/>
    </source>
</evidence>
<dbReference type="Proteomes" id="UP000015103">
    <property type="component" value="Unassembled WGS sequence"/>
</dbReference>
<sequence>MYYGFKKGKNNTIEEYLFAGRNIPVVPVILSNMASNISTVALVLLPVEAYYYGGQMLFTSLGEILSSLMMYFFYLPVFYELKYTSIFEIVYALIIMYAAILAIIKAVPLPFYVLSSLVCLLCTTYTVMGGLRGVVWSDTIQALFMYLSIIAIIAITVSNAGGVTKVIDTANKGGRLDILNFDPSPFSRYSSWSICLSAGFFSIYNNCVNTGIIQRYLSLPTYSKAKMVALCTGLANSFIVFISVMVGISVYSLYHNCDPFLSKELDNIDQLIPHHVIKLDNKPPGLAGLYFAGILSAALSSLSTMMNSLSGILFDDFVKPLLSPECSNKQSNAWIKSIAVALGLIVTLGIFGLNPSAGTFHLYRTLTSLTGGLIIFVFAFGVFYRKANVKSVVIGALAGVITSTWLGVGSQNAVESGKIKYITKIVSIEGCPANLSQVL</sequence>
<evidence type="ECO:0000256" key="9">
    <source>
        <dbReference type="ARBA" id="ARBA00023136"/>
    </source>
</evidence>
<evidence type="ECO:0000256" key="6">
    <source>
        <dbReference type="ARBA" id="ARBA00022989"/>
    </source>
</evidence>
<dbReference type="PANTHER" id="PTHR42985">
    <property type="entry name" value="SODIUM-COUPLED MONOCARBOXYLATE TRANSPORTER"/>
    <property type="match status" value="1"/>
</dbReference>
<evidence type="ECO:0000256" key="3">
    <source>
        <dbReference type="ARBA" id="ARBA00022448"/>
    </source>
</evidence>
<keyword evidence="4" id="KW-1003">Cell membrane</keyword>
<dbReference type="EMBL" id="ACPB03003658">
    <property type="status" value="NOT_ANNOTATED_CDS"/>
    <property type="molecule type" value="Genomic_DNA"/>
</dbReference>
<keyword evidence="9" id="KW-0472">Membrane</keyword>
<protein>
    <submittedName>
        <fullName evidence="12">Uncharacterized protein</fullName>
    </submittedName>
</protein>
<keyword evidence="7" id="KW-0915">Sodium</keyword>